<dbReference type="SUPFAM" id="SSF53649">
    <property type="entry name" value="Alkaline phosphatase-like"/>
    <property type="match status" value="1"/>
</dbReference>
<dbReference type="PANTHER" id="PTHR42693">
    <property type="entry name" value="ARYLSULFATASE FAMILY MEMBER"/>
    <property type="match status" value="1"/>
</dbReference>
<feature type="domain" description="Sulfatase N-terminal" evidence="3">
    <location>
        <begin position="1"/>
        <end position="68"/>
    </location>
</feature>
<dbReference type="Proteomes" id="UP000319852">
    <property type="component" value="Chromosome"/>
</dbReference>
<dbReference type="InterPro" id="IPR000917">
    <property type="entry name" value="Sulfatase_N"/>
</dbReference>
<evidence type="ECO:0000313" key="4">
    <source>
        <dbReference type="EMBL" id="QDS99582.1"/>
    </source>
</evidence>
<dbReference type="Gene3D" id="3.40.720.10">
    <property type="entry name" value="Alkaline Phosphatase, subunit A"/>
    <property type="match status" value="1"/>
</dbReference>
<accession>A0A517MXH5</accession>
<dbReference type="InterPro" id="IPR017850">
    <property type="entry name" value="Alkaline_phosphatase_core_sf"/>
</dbReference>
<comment type="similarity">
    <text evidence="1">Belongs to the sulfatase family.</text>
</comment>
<dbReference type="Pfam" id="PF00884">
    <property type="entry name" value="Sulfatase"/>
    <property type="match status" value="1"/>
</dbReference>
<evidence type="ECO:0000256" key="2">
    <source>
        <dbReference type="ARBA" id="ARBA00022801"/>
    </source>
</evidence>
<evidence type="ECO:0000259" key="3">
    <source>
        <dbReference type="Pfam" id="PF00884"/>
    </source>
</evidence>
<proteinExistence type="inferred from homology"/>
<name>A0A517MXH5_9BACT</name>
<keyword evidence="5" id="KW-1185">Reference proteome</keyword>
<dbReference type="PANTHER" id="PTHR42693:SF53">
    <property type="entry name" value="ENDO-4-O-SULFATASE"/>
    <property type="match status" value="1"/>
</dbReference>
<dbReference type="InterPro" id="IPR050738">
    <property type="entry name" value="Sulfatase"/>
</dbReference>
<dbReference type="GO" id="GO:0004065">
    <property type="term" value="F:arylsulfatase activity"/>
    <property type="evidence" value="ECO:0007669"/>
    <property type="project" value="TreeGrafter"/>
</dbReference>
<protein>
    <submittedName>
        <fullName evidence="4">Sulfatase</fullName>
    </submittedName>
</protein>
<dbReference type="EMBL" id="CP036263">
    <property type="protein sequence ID" value="QDS99582.1"/>
    <property type="molecule type" value="Genomic_DNA"/>
</dbReference>
<organism evidence="4 5">
    <name type="scientific">Adhaeretor mobilis</name>
    <dbReference type="NCBI Taxonomy" id="1930276"/>
    <lineage>
        <taxon>Bacteria</taxon>
        <taxon>Pseudomonadati</taxon>
        <taxon>Planctomycetota</taxon>
        <taxon>Planctomycetia</taxon>
        <taxon>Pirellulales</taxon>
        <taxon>Lacipirellulaceae</taxon>
        <taxon>Adhaeretor</taxon>
    </lineage>
</organism>
<gene>
    <name evidence="4" type="ORF">HG15A2_29070</name>
</gene>
<dbReference type="AlphaFoldDB" id="A0A517MXH5"/>
<evidence type="ECO:0000313" key="5">
    <source>
        <dbReference type="Proteomes" id="UP000319852"/>
    </source>
</evidence>
<sequence>MTGCYPDRISMTKNFKPNSKTGLNPDEDTIADVLKEQAYASAAFGKWHLGDLPKFMPLDLGFDEFYGFP</sequence>
<reference evidence="4 5" key="1">
    <citation type="submission" date="2019-02" db="EMBL/GenBank/DDBJ databases">
        <title>Deep-cultivation of Planctomycetes and their phenomic and genomic characterization uncovers novel biology.</title>
        <authorList>
            <person name="Wiegand S."/>
            <person name="Jogler M."/>
            <person name="Boedeker C."/>
            <person name="Pinto D."/>
            <person name="Vollmers J."/>
            <person name="Rivas-Marin E."/>
            <person name="Kohn T."/>
            <person name="Peeters S.H."/>
            <person name="Heuer A."/>
            <person name="Rast P."/>
            <person name="Oberbeckmann S."/>
            <person name="Bunk B."/>
            <person name="Jeske O."/>
            <person name="Meyerdierks A."/>
            <person name="Storesund J.E."/>
            <person name="Kallscheuer N."/>
            <person name="Luecker S."/>
            <person name="Lage O.M."/>
            <person name="Pohl T."/>
            <person name="Merkel B.J."/>
            <person name="Hornburger P."/>
            <person name="Mueller R.-W."/>
            <person name="Bruemmer F."/>
            <person name="Labrenz M."/>
            <person name="Spormann A.M."/>
            <person name="Op den Camp H."/>
            <person name="Overmann J."/>
            <person name="Amann R."/>
            <person name="Jetten M.S.M."/>
            <person name="Mascher T."/>
            <person name="Medema M.H."/>
            <person name="Devos D.P."/>
            <person name="Kaster A.-K."/>
            <person name="Ovreas L."/>
            <person name="Rohde M."/>
            <person name="Galperin M.Y."/>
            <person name="Jogler C."/>
        </authorList>
    </citation>
    <scope>NUCLEOTIDE SEQUENCE [LARGE SCALE GENOMIC DNA]</scope>
    <source>
        <strain evidence="4 5">HG15A2</strain>
    </source>
</reference>
<keyword evidence="2" id="KW-0378">Hydrolase</keyword>
<dbReference type="KEGG" id="amob:HG15A2_29070"/>
<evidence type="ECO:0000256" key="1">
    <source>
        <dbReference type="ARBA" id="ARBA00008779"/>
    </source>
</evidence>